<proteinExistence type="predicted"/>
<protein>
    <submittedName>
        <fullName evidence="1">Uncharacterized protein</fullName>
    </submittedName>
</protein>
<dbReference type="GeneID" id="40088225"/>
<keyword evidence="2" id="KW-1185">Reference proteome</keyword>
<accession>A0A2L0UZN6</accession>
<evidence type="ECO:0000313" key="1">
    <source>
        <dbReference type="EMBL" id="AUZ95004.1"/>
    </source>
</evidence>
<organism evidence="1 2">
    <name type="scientific">Agrobacterium phage Atu_ph07</name>
    <dbReference type="NCBI Taxonomy" id="2024264"/>
    <lineage>
        <taxon>Viruses</taxon>
        <taxon>Duplodnaviria</taxon>
        <taxon>Heunggongvirae</taxon>
        <taxon>Uroviricota</taxon>
        <taxon>Caudoviricetes</taxon>
        <taxon>Polybotosvirus</taxon>
        <taxon>Polybotosvirus Atuph07</taxon>
    </lineage>
</organism>
<dbReference type="EMBL" id="MF403008">
    <property type="protein sequence ID" value="AUZ95004.1"/>
    <property type="molecule type" value="Genomic_DNA"/>
</dbReference>
<dbReference type="KEGG" id="vg:40088225"/>
<evidence type="ECO:0000313" key="2">
    <source>
        <dbReference type="Proteomes" id="UP000223025"/>
    </source>
</evidence>
<name>A0A2L0UZN6_9CAUD</name>
<dbReference type="RefSeq" id="YP_009611887.1">
    <property type="nucleotide sequence ID" value="NC_042013.1"/>
</dbReference>
<sequence length="69" mass="8071">MSNVVKENIGTGFYNNRVVSNVNGGFHIQEQHDNKTWRFYIPMTDRKPAKYNTLEEAVSEADRKFDTFN</sequence>
<reference evidence="1 2" key="1">
    <citation type="submission" date="2017-06" db="EMBL/GenBank/DDBJ databases">
        <authorList>
            <person name="Kim H.J."/>
            <person name="Triplett B.A."/>
        </authorList>
    </citation>
    <scope>NUCLEOTIDE SEQUENCE [LARGE SCALE GENOMIC DNA]</scope>
</reference>
<dbReference type="Proteomes" id="UP000223025">
    <property type="component" value="Segment"/>
</dbReference>